<sequence length="120" mass="13953">MVPRGHPAIAYALRMFEHSPANAPFIAEIADMANLSTERLIRVFKEEVGLTPKKYGSIARFQLSLRMIRESREIPNIDMALSGGYYDQSHLYREFRKYANRTPAELFRREDRIENHVPLS</sequence>
<dbReference type="PANTHER" id="PTHR46796">
    <property type="entry name" value="HTH-TYPE TRANSCRIPTIONAL ACTIVATOR RHAS-RELATED"/>
    <property type="match status" value="1"/>
</dbReference>
<proteinExistence type="predicted"/>
<keyword evidence="3" id="KW-0804">Transcription</keyword>
<evidence type="ECO:0000256" key="1">
    <source>
        <dbReference type="ARBA" id="ARBA00023015"/>
    </source>
</evidence>
<evidence type="ECO:0000259" key="4">
    <source>
        <dbReference type="PROSITE" id="PS01124"/>
    </source>
</evidence>
<dbReference type="AlphaFoldDB" id="A0A7X0VE85"/>
<dbReference type="SMART" id="SM00342">
    <property type="entry name" value="HTH_ARAC"/>
    <property type="match status" value="1"/>
</dbReference>
<dbReference type="GO" id="GO:0043565">
    <property type="term" value="F:sequence-specific DNA binding"/>
    <property type="evidence" value="ECO:0007669"/>
    <property type="project" value="InterPro"/>
</dbReference>
<comment type="caution">
    <text evidence="5">The sequence shown here is derived from an EMBL/GenBank/DDBJ whole genome shotgun (WGS) entry which is preliminary data.</text>
</comment>
<dbReference type="GO" id="GO:0003700">
    <property type="term" value="F:DNA-binding transcription factor activity"/>
    <property type="evidence" value="ECO:0007669"/>
    <property type="project" value="InterPro"/>
</dbReference>
<organism evidence="5 6">
    <name type="scientific">Cohnella nanjingensis</name>
    <dbReference type="NCBI Taxonomy" id="1387779"/>
    <lineage>
        <taxon>Bacteria</taxon>
        <taxon>Bacillati</taxon>
        <taxon>Bacillota</taxon>
        <taxon>Bacilli</taxon>
        <taxon>Bacillales</taxon>
        <taxon>Paenibacillaceae</taxon>
        <taxon>Cohnella</taxon>
    </lineage>
</organism>
<accession>A0A7X0VE85</accession>
<dbReference type="SUPFAM" id="SSF46689">
    <property type="entry name" value="Homeodomain-like"/>
    <property type="match status" value="2"/>
</dbReference>
<gene>
    <name evidence="5" type="ORF">H7C19_08540</name>
</gene>
<dbReference type="EMBL" id="JACJVP010000011">
    <property type="protein sequence ID" value="MBB6670735.1"/>
    <property type="molecule type" value="Genomic_DNA"/>
</dbReference>
<dbReference type="InterPro" id="IPR009057">
    <property type="entry name" value="Homeodomain-like_sf"/>
</dbReference>
<protein>
    <submittedName>
        <fullName evidence="5">Helix-turn-helix transcriptional regulator</fullName>
    </submittedName>
</protein>
<dbReference type="InterPro" id="IPR018060">
    <property type="entry name" value="HTH_AraC"/>
</dbReference>
<name>A0A7X0VE85_9BACL</name>
<dbReference type="InterPro" id="IPR050204">
    <property type="entry name" value="AraC_XylS_family_regulators"/>
</dbReference>
<dbReference type="PROSITE" id="PS01124">
    <property type="entry name" value="HTH_ARAC_FAMILY_2"/>
    <property type="match status" value="1"/>
</dbReference>
<evidence type="ECO:0000313" key="5">
    <source>
        <dbReference type="EMBL" id="MBB6670735.1"/>
    </source>
</evidence>
<keyword evidence="1" id="KW-0805">Transcription regulation</keyword>
<dbReference type="Pfam" id="PF12833">
    <property type="entry name" value="HTH_18"/>
    <property type="match status" value="1"/>
</dbReference>
<dbReference type="Proteomes" id="UP000547209">
    <property type="component" value="Unassembled WGS sequence"/>
</dbReference>
<keyword evidence="6" id="KW-1185">Reference proteome</keyword>
<keyword evidence="2" id="KW-0238">DNA-binding</keyword>
<evidence type="ECO:0000313" key="6">
    <source>
        <dbReference type="Proteomes" id="UP000547209"/>
    </source>
</evidence>
<dbReference type="Gene3D" id="1.10.10.60">
    <property type="entry name" value="Homeodomain-like"/>
    <property type="match status" value="1"/>
</dbReference>
<feature type="domain" description="HTH araC/xylS-type" evidence="4">
    <location>
        <begin position="10"/>
        <end position="109"/>
    </location>
</feature>
<dbReference type="RefSeq" id="WP_185142220.1">
    <property type="nucleotide sequence ID" value="NZ_JACJVP010000011.1"/>
</dbReference>
<evidence type="ECO:0000256" key="2">
    <source>
        <dbReference type="ARBA" id="ARBA00023125"/>
    </source>
</evidence>
<reference evidence="5 6" key="1">
    <citation type="submission" date="2020-08" db="EMBL/GenBank/DDBJ databases">
        <title>Cohnella phylogeny.</title>
        <authorList>
            <person name="Dunlap C."/>
        </authorList>
    </citation>
    <scope>NUCLEOTIDE SEQUENCE [LARGE SCALE GENOMIC DNA]</scope>
    <source>
        <strain evidence="5 6">DSM 28246</strain>
    </source>
</reference>
<evidence type="ECO:0000256" key="3">
    <source>
        <dbReference type="ARBA" id="ARBA00023163"/>
    </source>
</evidence>